<evidence type="ECO:0000313" key="2">
    <source>
        <dbReference type="EMBL" id="RGE64376.1"/>
    </source>
</evidence>
<evidence type="ECO:0000313" key="3">
    <source>
        <dbReference type="Proteomes" id="UP000260812"/>
    </source>
</evidence>
<dbReference type="GeneID" id="97986216"/>
<evidence type="ECO:0000256" key="1">
    <source>
        <dbReference type="SAM" id="Phobius"/>
    </source>
</evidence>
<organism evidence="2 3">
    <name type="scientific">Eisenbergiella massiliensis</name>
    <dbReference type="NCBI Taxonomy" id="1720294"/>
    <lineage>
        <taxon>Bacteria</taxon>
        <taxon>Bacillati</taxon>
        <taxon>Bacillota</taxon>
        <taxon>Clostridia</taxon>
        <taxon>Lachnospirales</taxon>
        <taxon>Lachnospiraceae</taxon>
        <taxon>Eisenbergiella</taxon>
    </lineage>
</organism>
<dbReference type="AlphaFoldDB" id="A0A3E3IBE7"/>
<keyword evidence="1" id="KW-0812">Transmembrane</keyword>
<keyword evidence="3" id="KW-1185">Reference proteome</keyword>
<reference evidence="2" key="1">
    <citation type="submission" date="2018-08" db="EMBL/GenBank/DDBJ databases">
        <title>A genome reference for cultivated species of the human gut microbiota.</title>
        <authorList>
            <person name="Zou Y."/>
            <person name="Xue W."/>
            <person name="Luo G."/>
        </authorList>
    </citation>
    <scope>NUCLEOTIDE SEQUENCE [LARGE SCALE GENOMIC DNA]</scope>
    <source>
        <strain evidence="2">TF05-5AC</strain>
    </source>
</reference>
<proteinExistence type="predicted"/>
<dbReference type="Proteomes" id="UP000260812">
    <property type="component" value="Unassembled WGS sequence"/>
</dbReference>
<accession>A0A3E3IBE7</accession>
<dbReference type="RefSeq" id="WP_117543958.1">
    <property type="nucleotide sequence ID" value="NZ_QVLV01000002.1"/>
</dbReference>
<feature type="transmembrane region" description="Helical" evidence="1">
    <location>
        <begin position="106"/>
        <end position="125"/>
    </location>
</feature>
<dbReference type="EMBL" id="QVLV01000002">
    <property type="protein sequence ID" value="RGE64376.1"/>
    <property type="molecule type" value="Genomic_DNA"/>
</dbReference>
<gene>
    <name evidence="2" type="ORF">DXC51_04785</name>
</gene>
<protein>
    <submittedName>
        <fullName evidence="2">Uncharacterized protein</fullName>
    </submittedName>
</protein>
<name>A0A3E3IBE7_9FIRM</name>
<keyword evidence="1" id="KW-0472">Membrane</keyword>
<feature type="transmembrane region" description="Helical" evidence="1">
    <location>
        <begin position="75"/>
        <end position="94"/>
    </location>
</feature>
<comment type="caution">
    <text evidence="2">The sequence shown here is derived from an EMBL/GenBank/DDBJ whole genome shotgun (WGS) entry which is preliminary data.</text>
</comment>
<feature type="transmembrane region" description="Helical" evidence="1">
    <location>
        <begin position="43"/>
        <end position="63"/>
    </location>
</feature>
<sequence>MKKYLFGSGTIAAGIGASALISGILLSMDLAMFNPDNRGSLMMQLFLIPLIVLWGSYTLWYWTQAKKRTRDMKNYSTSLVLLITVIIADAALAFGLVQLQGFLDEAWGHVILNVLITGAAFCISLEKFRPW</sequence>
<keyword evidence="1" id="KW-1133">Transmembrane helix</keyword>